<dbReference type="Gene3D" id="1.10.287.130">
    <property type="match status" value="1"/>
</dbReference>
<keyword evidence="5" id="KW-0418">Kinase</keyword>
<dbReference type="InterPro" id="IPR003594">
    <property type="entry name" value="HATPase_dom"/>
</dbReference>
<name>A0A5E8AAQ3_9SPHN</name>
<keyword evidence="4" id="KW-0808">Transferase</keyword>
<proteinExistence type="predicted"/>
<dbReference type="InterPro" id="IPR004358">
    <property type="entry name" value="Sig_transdc_His_kin-like_C"/>
</dbReference>
<feature type="transmembrane region" description="Helical" evidence="7">
    <location>
        <begin position="153"/>
        <end position="176"/>
    </location>
</feature>
<evidence type="ECO:0000313" key="10">
    <source>
        <dbReference type="Proteomes" id="UP000326857"/>
    </source>
</evidence>
<keyword evidence="7" id="KW-0812">Transmembrane</keyword>
<dbReference type="SUPFAM" id="SSF47384">
    <property type="entry name" value="Homodimeric domain of signal transducing histidine kinase"/>
    <property type="match status" value="1"/>
</dbReference>
<keyword evidence="3" id="KW-0597">Phosphoprotein</keyword>
<dbReference type="EMBL" id="CABVLI010000046">
    <property type="protein sequence ID" value="VVT28265.1"/>
    <property type="molecule type" value="Genomic_DNA"/>
</dbReference>
<dbReference type="PRINTS" id="PR00344">
    <property type="entry name" value="BCTRLSENSOR"/>
</dbReference>
<evidence type="ECO:0000256" key="1">
    <source>
        <dbReference type="ARBA" id="ARBA00000085"/>
    </source>
</evidence>
<dbReference type="SMART" id="SM00387">
    <property type="entry name" value="HATPase_c"/>
    <property type="match status" value="1"/>
</dbReference>
<dbReference type="PROSITE" id="PS50109">
    <property type="entry name" value="HIS_KIN"/>
    <property type="match status" value="1"/>
</dbReference>
<dbReference type="PANTHER" id="PTHR43711:SF1">
    <property type="entry name" value="HISTIDINE KINASE 1"/>
    <property type="match status" value="1"/>
</dbReference>
<evidence type="ECO:0000256" key="4">
    <source>
        <dbReference type="ARBA" id="ARBA00022679"/>
    </source>
</evidence>
<dbReference type="InterPro" id="IPR003661">
    <property type="entry name" value="HisK_dim/P_dom"/>
</dbReference>
<dbReference type="RefSeq" id="WP_081874322.1">
    <property type="nucleotide sequence ID" value="NZ_LR701528.1"/>
</dbReference>
<sequence length="425" mass="44780">MSIETRLRQPLTLAALCSIALLVSLAALATAFILSLASAGRNFDRAGIAQAQLAAVSRIETLANTGDAAALRPHLHAYARLIRTETALLPTASAEHAAQVREAVDADHLAVLAGDPKRRGELADLVSRIVARERTEAARIGADMIRLRARTTILAVLLVLVAGGSALLGALGLIAANRQLANEVSEKTAELAMIDQSRRLFFAKASHEMRTPITVMRGEAEVALADFAAEPRALREALGHVVANAEFLEHRIAELLALARADDGQLQLARELIDLATLVEGAGDAARGYARSAEVALAVETMVPPLTVRGDARWLQQAVLAIVDNAVKFSPFGGTVTVRLTTNDDAARIDVVDQGSGVADEALPRIFDAYYQGDAGRSRGGTGLGLSLARWVVEQHDGSIHAANALANGLSVGCTVTIDLPLVPV</sequence>
<keyword evidence="7" id="KW-1133">Transmembrane helix</keyword>
<dbReference type="Proteomes" id="UP000326857">
    <property type="component" value="Unassembled WGS sequence"/>
</dbReference>
<dbReference type="EC" id="2.7.13.3" evidence="2"/>
<evidence type="ECO:0000256" key="2">
    <source>
        <dbReference type="ARBA" id="ARBA00012438"/>
    </source>
</evidence>
<evidence type="ECO:0000256" key="7">
    <source>
        <dbReference type="SAM" id="Phobius"/>
    </source>
</evidence>
<evidence type="ECO:0000259" key="8">
    <source>
        <dbReference type="PROSITE" id="PS50109"/>
    </source>
</evidence>
<dbReference type="PANTHER" id="PTHR43711">
    <property type="entry name" value="TWO-COMPONENT HISTIDINE KINASE"/>
    <property type="match status" value="1"/>
</dbReference>
<comment type="catalytic activity">
    <reaction evidence="1">
        <text>ATP + protein L-histidine = ADP + protein N-phospho-L-histidine.</text>
        <dbReference type="EC" id="2.7.13.3"/>
    </reaction>
</comment>
<protein>
    <recommendedName>
        <fullName evidence="2">histidine kinase</fullName>
        <ecNumber evidence="2">2.7.13.3</ecNumber>
    </recommendedName>
</protein>
<dbReference type="InterPro" id="IPR036097">
    <property type="entry name" value="HisK_dim/P_sf"/>
</dbReference>
<feature type="domain" description="Histidine kinase" evidence="8">
    <location>
        <begin position="204"/>
        <end position="424"/>
    </location>
</feature>
<dbReference type="Pfam" id="PF02518">
    <property type="entry name" value="HATPase_c"/>
    <property type="match status" value="1"/>
</dbReference>
<reference evidence="9 10" key="1">
    <citation type="submission" date="2019-09" db="EMBL/GenBank/DDBJ databases">
        <authorList>
            <person name="Dittami M. S."/>
        </authorList>
    </citation>
    <scope>NUCLEOTIDE SEQUENCE [LARGE SCALE GENOMIC DNA]</scope>
    <source>
        <strain evidence="9">SPHINGO391</strain>
    </source>
</reference>
<dbReference type="GO" id="GO:0000155">
    <property type="term" value="F:phosphorelay sensor kinase activity"/>
    <property type="evidence" value="ECO:0007669"/>
    <property type="project" value="InterPro"/>
</dbReference>
<evidence type="ECO:0000256" key="6">
    <source>
        <dbReference type="ARBA" id="ARBA00023012"/>
    </source>
</evidence>
<accession>A0A5E8AAQ3</accession>
<dbReference type="SMART" id="SM00388">
    <property type="entry name" value="HisKA"/>
    <property type="match status" value="1"/>
</dbReference>
<evidence type="ECO:0000256" key="3">
    <source>
        <dbReference type="ARBA" id="ARBA00022553"/>
    </source>
</evidence>
<keyword evidence="6" id="KW-0902">Two-component regulatory system</keyword>
<dbReference type="InterPro" id="IPR005467">
    <property type="entry name" value="His_kinase_dom"/>
</dbReference>
<dbReference type="Pfam" id="PF00512">
    <property type="entry name" value="HisKA"/>
    <property type="match status" value="1"/>
</dbReference>
<dbReference type="InterPro" id="IPR036890">
    <property type="entry name" value="HATPase_C_sf"/>
</dbReference>
<organism evidence="9 10">
    <name type="scientific">Sphingomonas aurantiaca</name>
    <dbReference type="NCBI Taxonomy" id="185949"/>
    <lineage>
        <taxon>Bacteria</taxon>
        <taxon>Pseudomonadati</taxon>
        <taxon>Pseudomonadota</taxon>
        <taxon>Alphaproteobacteria</taxon>
        <taxon>Sphingomonadales</taxon>
        <taxon>Sphingomonadaceae</taxon>
        <taxon>Sphingomonas</taxon>
    </lineage>
</organism>
<keyword evidence="7" id="KW-0472">Membrane</keyword>
<dbReference type="SUPFAM" id="SSF55874">
    <property type="entry name" value="ATPase domain of HSP90 chaperone/DNA topoisomerase II/histidine kinase"/>
    <property type="match status" value="1"/>
</dbReference>
<gene>
    <name evidence="9" type="ORF">SPHINGO391_500162</name>
</gene>
<dbReference type="AlphaFoldDB" id="A0A5E8AAQ3"/>
<dbReference type="InterPro" id="IPR050736">
    <property type="entry name" value="Sensor_HK_Regulatory"/>
</dbReference>
<evidence type="ECO:0000256" key="5">
    <source>
        <dbReference type="ARBA" id="ARBA00022777"/>
    </source>
</evidence>
<feature type="transmembrane region" description="Helical" evidence="7">
    <location>
        <begin position="12"/>
        <end position="37"/>
    </location>
</feature>
<dbReference type="Gene3D" id="3.30.565.10">
    <property type="entry name" value="Histidine kinase-like ATPase, C-terminal domain"/>
    <property type="match status" value="1"/>
</dbReference>
<evidence type="ECO:0000313" key="9">
    <source>
        <dbReference type="EMBL" id="VVT28265.1"/>
    </source>
</evidence>
<dbReference type="CDD" id="cd00082">
    <property type="entry name" value="HisKA"/>
    <property type="match status" value="1"/>
</dbReference>